<sequence length="1127" mass="118566">MDVQQDAAQSAGAGGTGAESDADVAGAADLAAESSDAKGVTDVGVAPSMRAEAPPSSAESIEIETATAAASATTLPAPTRGLSLGQTRPAGASADRGAPLKVEVVNANLRFVEEPVLVGHYRGSVLAGAEAVLDWLLGSAMSTSIRLGRYPQELKAQQIFVNAPVDRTNPLRDVPRPKGVVVAGLGDEGHLRVSGLATAVRLGVIAWAQHLAEAARTLDGTPPPPPFELAATLIGSGGTGMTPGLAARSVAEGVYEANRLLKAAGWPQVEQLSLVELFLDRATEAWRSLQLLSKTSPGCYEVRGYVRGGPGALLRPLDSSYRGADFDLFTASTQIDEDGGASIVYTLDTRRARTEVRAVAAQGRLLQELVSVASSNTGNDDSIGRTLFKLLVPVEMRPFLDGASEMQLELDAGTAGIPWELLDSRRDADSAGGDHKPWAIRAKLLRKLRTQEFRRQVDETGRRAPILLIGDPSSDDPRYPLLPGARREVREVAALLQGSLGNTRGVTALVGATDTERGPDARQIVVRLLDNDWSVVHIAGHGQPAMDRAAAAAVAANRAVAAAAAARGGGAFVGGAGAMNGAAFNGGANAAAGAALNGANGGGQGAGPYGSYGPYGPYSPYGGYGLQATPETASRAGGVVLSNGTFLGADEFAKMQRVPELVFINCCYLARSDPGSLLNAEPPPSIHRPYFAASVADALIRIGVRCVVAAGWAVDDDAASKFATSFYRALLDGRRFVDAVAVAREAAWTPANNTWAAYQCYGDPDWCLHERTGPDESQADEHAQRDDDAALAADYACIASSHGLLIALEQIQTELRVNSADVAASVRRLRFLHRNYATTPPYWGRMGAVAEAFATAWKEAGSLEQAVEFYRQALAANDCTATMYAAEQLIRSQVRLALQRVRTASASGSAALLQPAVDAARKLLCAALASLAQLVAMFPTMDRLSLCGAVSKRLAMIERHAGCRDAEVAAIAQAMGHYQAAEAAGVASDNGDVYYVRINRCAAELVSHLAAAQAGDYAADWTRIVDALPERVSAEPDFWSRAARSEVWIFQCVAERTLALNSALIALDLMQLQRRLPAAAYWMSVYDHCDFVLSEYARRAEPPEADAARSLLANLEAWAAPVPVGGA</sequence>
<dbReference type="OrthoDB" id="869379at2"/>
<feature type="domain" description="CHAT" evidence="2">
    <location>
        <begin position="632"/>
        <end position="763"/>
    </location>
</feature>
<dbReference type="Proteomes" id="UP000199120">
    <property type="component" value="Unassembled WGS sequence"/>
</dbReference>
<feature type="compositionally biased region" description="Low complexity" evidence="1">
    <location>
        <begin position="51"/>
        <end position="78"/>
    </location>
</feature>
<evidence type="ECO:0000313" key="3">
    <source>
        <dbReference type="EMBL" id="SEL25878.1"/>
    </source>
</evidence>
<keyword evidence="4" id="KW-1185">Reference proteome</keyword>
<feature type="compositionally biased region" description="Low complexity" evidence="1">
    <location>
        <begin position="23"/>
        <end position="34"/>
    </location>
</feature>
<feature type="compositionally biased region" description="Low complexity" evidence="1">
    <location>
        <begin position="1"/>
        <end position="11"/>
    </location>
</feature>
<dbReference type="InterPro" id="IPR046880">
    <property type="entry name" value="TPR-S"/>
</dbReference>
<evidence type="ECO:0000313" key="4">
    <source>
        <dbReference type="Proteomes" id="UP000199120"/>
    </source>
</evidence>
<dbReference type="STRING" id="416943.SAMN05445871_5175"/>
<proteinExistence type="predicted"/>
<protein>
    <submittedName>
        <fullName evidence="3">CHAT domain-containing protein</fullName>
    </submittedName>
</protein>
<dbReference type="EMBL" id="FOAJ01000006">
    <property type="protein sequence ID" value="SEL25878.1"/>
    <property type="molecule type" value="Genomic_DNA"/>
</dbReference>
<evidence type="ECO:0000259" key="2">
    <source>
        <dbReference type="Pfam" id="PF12770"/>
    </source>
</evidence>
<dbReference type="Pfam" id="PF12770">
    <property type="entry name" value="CHAT"/>
    <property type="match status" value="2"/>
</dbReference>
<evidence type="ECO:0000256" key="1">
    <source>
        <dbReference type="SAM" id="MobiDB-lite"/>
    </source>
</evidence>
<name>A0A1H7NS63_9BURK</name>
<dbReference type="Pfam" id="PF20308">
    <property type="entry name" value="TPR-S"/>
    <property type="match status" value="1"/>
</dbReference>
<accession>A0A1H7NS63</accession>
<organism evidence="3 4">
    <name type="scientific">Paraburkholderia caballeronis</name>
    <dbReference type="NCBI Taxonomy" id="416943"/>
    <lineage>
        <taxon>Bacteria</taxon>
        <taxon>Pseudomonadati</taxon>
        <taxon>Pseudomonadota</taxon>
        <taxon>Betaproteobacteria</taxon>
        <taxon>Burkholderiales</taxon>
        <taxon>Burkholderiaceae</taxon>
        <taxon>Paraburkholderia</taxon>
    </lineage>
</organism>
<dbReference type="InterPro" id="IPR024983">
    <property type="entry name" value="CHAT_dom"/>
</dbReference>
<reference evidence="4" key="1">
    <citation type="submission" date="2016-10" db="EMBL/GenBank/DDBJ databases">
        <authorList>
            <person name="Varghese N."/>
            <person name="Submissions S."/>
        </authorList>
    </citation>
    <scope>NUCLEOTIDE SEQUENCE [LARGE SCALE GENOMIC DNA]</scope>
    <source>
        <strain evidence="4">LMG 26416</strain>
    </source>
</reference>
<dbReference type="AlphaFoldDB" id="A0A1H7NS63"/>
<feature type="region of interest" description="Disordered" evidence="1">
    <location>
        <begin position="1"/>
        <end position="96"/>
    </location>
</feature>
<feature type="domain" description="CHAT" evidence="2">
    <location>
        <begin position="383"/>
        <end position="545"/>
    </location>
</feature>
<dbReference type="RefSeq" id="WP_143040730.1">
    <property type="nucleotide sequence ID" value="NZ_FNSR01000002.1"/>
</dbReference>
<gene>
    <name evidence="3" type="ORF">SAMN05192542_10643</name>
</gene>